<dbReference type="Proteomes" id="UP000565078">
    <property type="component" value="Unassembled WGS sequence"/>
</dbReference>
<sequence length="1304" mass="141001">MMLVAGASAGWWGSSLSRGITGLAVGTSEITEPNVSAEVVGSDLDRAGTQGVFEPGPSYSELETSDWRWQITLTLPSTKTISAMQITNTDHIVSDDTWSTYDQSLYPLVVFYNGKQLNSSYSQRNLGTYNAGTHTFNAYGQIEDKFTGGALVIKFSDDTTVSAKIPASALSAQPPKLALSASLVSAGEDRISATFESGAGSTNNAADWGFKVFLSTPITRSIKSMKITHPIYGEAWSSATYEGGRKLYPLAIYYNDSRLNSAYDQQLGTYNAGTHKFIIYAQTENTPFNGGVLTVTFMNGETTSATIAPSGIKPAEPSLPPVPACTSKYRKVCDAITNSVMWQDSCGKIESVAQACGTDFTCTDGTCIQIVRPNGLSASLATAREDRAGVWGVFNSGKGQNGIREDWKWSALLTLGSQKTIKSIRIKHNTYGEGWSSASDTATYDKQLYPLVVYYNGTQLNTAYDQQIGPFAAGEHKFILYGQTDSANFTGGRLLIYFTDGTSVDTQIGASDVAPPSQPPEQPSVNCADHRITNMKISANDSESMKGKLKMQYFTPYGVDTRSTITLTELAATDANTGNSRTCGIMANCGQQQSGNEKYNCVVTTCDYPTIAGKKYKASIVDDDCPYMAYSSIEFTVPDGGGNTSTFKAYLASTNEDHAGTQGVFGPGVDFYGTLANDYHWVAKFSLDSDKYIKSILLVHNTPGEAWSTSSEKWNGKDLYPIVVLREGGQKNKRYDEKILVSKGDNTLDLYGQIESRPFAGGKMEIQFTDGTALSATIDKSGMAVVPLNVSGMSCSDTDGGVNKNVAGTIKYTSSSADRYAYTDYCINDRTIAEGVCGGNAYPAKQFVISHQKCDGSCVDGACIGATPPQPSKLLIEEFTDFECPFCARFATVTKPKILEEYGTTVGFLTKEFRLTQLHSKAWKAAEAAECARDQGRFEEYYRVLFIGQADLDISNIKNMAAKLGLDTGRFNACLDSGMKKSIVQKDYDEGISRGVSATPTFFIGSERIDGALEYGKFKEVIERQLSGNGGPSDEEVAGARFLPNIFVKTIAVSALTGEGYVEISRNNGQNTQTEKYFEGDFIKAIKGTGDYTGSEMEIKVVQVTQQSNSADYIALFELYYSYRDGNILKIVDAQKAQVGKNLKLVFRNTGTGSTGGTGTPPGAPPMPVGKCSEGETRNYKCSDGSEILWCSCLGGDWRCVQNPQSACRQQQPESACNGCADNGKCLSAGTRFGSDANVLFCDIDSKVKEQKSDGSLCQNSYECKSNSCLSGVCVNIAQQLEEQKGVLQQIVDFLSKIFKFEVK</sequence>
<evidence type="ECO:0000256" key="6">
    <source>
        <dbReference type="ARBA" id="ARBA00023284"/>
    </source>
</evidence>
<evidence type="ECO:0000313" key="9">
    <source>
        <dbReference type="Proteomes" id="UP000565078"/>
    </source>
</evidence>
<evidence type="ECO:0000313" key="8">
    <source>
        <dbReference type="EMBL" id="HIH10231.1"/>
    </source>
</evidence>
<dbReference type="PANTHER" id="PTHR13887">
    <property type="entry name" value="GLUTATHIONE S-TRANSFERASE KAPPA"/>
    <property type="match status" value="1"/>
</dbReference>
<comment type="caution">
    <text evidence="8">The sequence shown here is derived from an EMBL/GenBank/DDBJ whole genome shotgun (WGS) entry which is preliminary data.</text>
</comment>
<dbReference type="InterPro" id="IPR036249">
    <property type="entry name" value="Thioredoxin-like_sf"/>
</dbReference>
<evidence type="ECO:0000256" key="1">
    <source>
        <dbReference type="ARBA" id="ARBA00005791"/>
    </source>
</evidence>
<dbReference type="EMBL" id="DUGC01000097">
    <property type="protein sequence ID" value="HIH10231.1"/>
    <property type="molecule type" value="Genomic_DNA"/>
</dbReference>
<dbReference type="GO" id="GO:0016491">
    <property type="term" value="F:oxidoreductase activity"/>
    <property type="evidence" value="ECO:0007669"/>
    <property type="project" value="UniProtKB-KW"/>
</dbReference>
<evidence type="ECO:0000256" key="3">
    <source>
        <dbReference type="ARBA" id="ARBA00022729"/>
    </source>
</evidence>
<keyword evidence="5" id="KW-1015">Disulfide bond</keyword>
<comment type="similarity">
    <text evidence="1">Belongs to the thioredoxin family. DsbA subfamily.</text>
</comment>
<proteinExistence type="inferred from homology"/>
<dbReference type="Pfam" id="PF13462">
    <property type="entry name" value="Thioredoxin_4"/>
    <property type="match status" value="1"/>
</dbReference>
<keyword evidence="6" id="KW-0676">Redox-active center</keyword>
<dbReference type="SUPFAM" id="SSF52833">
    <property type="entry name" value="Thioredoxin-like"/>
    <property type="match status" value="1"/>
</dbReference>
<evidence type="ECO:0000256" key="4">
    <source>
        <dbReference type="ARBA" id="ARBA00023002"/>
    </source>
</evidence>
<dbReference type="InterPro" id="IPR012336">
    <property type="entry name" value="Thioredoxin-like_fold"/>
</dbReference>
<evidence type="ECO:0000259" key="7">
    <source>
        <dbReference type="Pfam" id="PF13462"/>
    </source>
</evidence>
<name>A0A7J4IXE5_9ARCH</name>
<dbReference type="PANTHER" id="PTHR13887:SF14">
    <property type="entry name" value="DISULFIDE BOND FORMATION PROTEIN D"/>
    <property type="match status" value="1"/>
</dbReference>
<organism evidence="8 9">
    <name type="scientific">Candidatus Iainarchaeum sp</name>
    <dbReference type="NCBI Taxonomy" id="3101447"/>
    <lineage>
        <taxon>Archaea</taxon>
        <taxon>Candidatus Iainarchaeota</taxon>
        <taxon>Candidatus Iainarchaeia</taxon>
        <taxon>Candidatus Iainarchaeales</taxon>
        <taxon>Candidatus Iainarchaeaceae</taxon>
        <taxon>Candidatus Iainarchaeum</taxon>
    </lineage>
</organism>
<comment type="similarity">
    <text evidence="2">Belongs to the glutaredoxin family.</text>
</comment>
<accession>A0A7J4IXE5</accession>
<protein>
    <submittedName>
        <fullName evidence="8">Thioredoxin domain-containing protein</fullName>
    </submittedName>
</protein>
<evidence type="ECO:0000256" key="5">
    <source>
        <dbReference type="ARBA" id="ARBA00023157"/>
    </source>
</evidence>
<dbReference type="Gene3D" id="3.40.30.10">
    <property type="entry name" value="Glutaredoxin"/>
    <property type="match status" value="1"/>
</dbReference>
<reference evidence="9" key="1">
    <citation type="journal article" date="2020" name="bioRxiv">
        <title>A rank-normalized archaeal taxonomy based on genome phylogeny resolves widespread incomplete and uneven classifications.</title>
        <authorList>
            <person name="Rinke C."/>
            <person name="Chuvochina M."/>
            <person name="Mussig A.J."/>
            <person name="Chaumeil P.-A."/>
            <person name="Waite D.W."/>
            <person name="Whitman W.B."/>
            <person name="Parks D.H."/>
            <person name="Hugenholtz P."/>
        </authorList>
    </citation>
    <scope>NUCLEOTIDE SEQUENCE [LARGE SCALE GENOMIC DNA]</scope>
</reference>
<gene>
    <name evidence="8" type="ORF">HA254_06220</name>
</gene>
<evidence type="ECO:0000256" key="2">
    <source>
        <dbReference type="ARBA" id="ARBA00007787"/>
    </source>
</evidence>
<feature type="domain" description="Thioredoxin-like fold" evidence="7">
    <location>
        <begin position="874"/>
        <end position="1023"/>
    </location>
</feature>
<keyword evidence="4" id="KW-0560">Oxidoreductase</keyword>
<keyword evidence="3" id="KW-0732">Signal</keyword>